<accession>A0ABQ6Y4E9</accession>
<sequence>MVLALDITELETQQNHGALLSTVTDTISLLLAILLVRSLARRLSAPVKDIAKRLASLDAREAAARLPINYKKLKFITSPWRPMATWIG</sequence>
<keyword evidence="2" id="KW-1185">Reference proteome</keyword>
<comment type="caution">
    <text evidence="1">The sequence shown here is derived from an EMBL/GenBank/DDBJ whole genome shotgun (WGS) entry which is preliminary data.</text>
</comment>
<evidence type="ECO:0000313" key="1">
    <source>
        <dbReference type="EMBL" id="KAF0804047.1"/>
    </source>
</evidence>
<protein>
    <submittedName>
        <fullName evidence="1">Two-component system regulatory protein</fullName>
    </submittedName>
</protein>
<gene>
    <name evidence="1" type="ORF">A6D6_03438</name>
</gene>
<name>A0ABQ6Y4E9_9GAMM</name>
<proteinExistence type="predicted"/>
<organism evidence="1 2">
    <name type="scientific">Alcanivorax xiamenensis</name>
    <dbReference type="NCBI Taxonomy" id="1177156"/>
    <lineage>
        <taxon>Bacteria</taxon>
        <taxon>Pseudomonadati</taxon>
        <taxon>Pseudomonadota</taxon>
        <taxon>Gammaproteobacteria</taxon>
        <taxon>Oceanospirillales</taxon>
        <taxon>Alcanivoracaceae</taxon>
        <taxon>Alcanivorax</taxon>
    </lineage>
</organism>
<reference evidence="1 2" key="1">
    <citation type="submission" date="2012-09" db="EMBL/GenBank/DDBJ databases">
        <title>Genome Sequence of alkane-degrading Bacterium Alcanivorax sp. 6-D-6.</title>
        <authorList>
            <person name="Lai Q."/>
            <person name="Shao Z."/>
        </authorList>
    </citation>
    <scope>NUCLEOTIDE SEQUENCE [LARGE SCALE GENOMIC DNA]</scope>
    <source>
        <strain evidence="1 2">6-D-6</strain>
    </source>
</reference>
<evidence type="ECO:0000313" key="2">
    <source>
        <dbReference type="Proteomes" id="UP000771797"/>
    </source>
</evidence>
<dbReference type="EMBL" id="AQPF01000040">
    <property type="protein sequence ID" value="KAF0804047.1"/>
    <property type="molecule type" value="Genomic_DNA"/>
</dbReference>
<dbReference type="Proteomes" id="UP000771797">
    <property type="component" value="Unassembled WGS sequence"/>
</dbReference>